<dbReference type="GO" id="GO:0008270">
    <property type="term" value="F:zinc ion binding"/>
    <property type="evidence" value="ECO:0007669"/>
    <property type="project" value="UniProtKB-KW"/>
</dbReference>
<feature type="domain" description="ZSWIM8 TPR repeats" evidence="7">
    <location>
        <begin position="287"/>
        <end position="512"/>
    </location>
</feature>
<keyword evidence="1" id="KW-0479">Metal-binding</keyword>
<feature type="domain" description="ZSWIM4-8 C-terminal" evidence="6">
    <location>
        <begin position="1514"/>
        <end position="1606"/>
    </location>
</feature>
<evidence type="ECO:0000256" key="3">
    <source>
        <dbReference type="ARBA" id="ARBA00022833"/>
    </source>
</evidence>
<keyword evidence="4" id="KW-0175">Coiled coil</keyword>
<dbReference type="WBParaSite" id="SBAD_0000711401-mRNA-1">
    <property type="protein sequence ID" value="SBAD_0000711401-mRNA-1"/>
    <property type="gene ID" value="SBAD_0000711401"/>
</dbReference>
<dbReference type="InterPro" id="IPR048370">
    <property type="entry name" value="ZSWIM4-8_C"/>
</dbReference>
<dbReference type="EMBL" id="UZAM01010095">
    <property type="protein sequence ID" value="VDP10961.1"/>
    <property type="molecule type" value="Genomic_DNA"/>
</dbReference>
<dbReference type="Pfam" id="PF21055">
    <property type="entry name" value="ZSWIM4-8_C"/>
    <property type="match status" value="1"/>
</dbReference>
<evidence type="ECO:0000313" key="9">
    <source>
        <dbReference type="Proteomes" id="UP000270296"/>
    </source>
</evidence>
<reference evidence="10" key="1">
    <citation type="submission" date="2016-06" db="UniProtKB">
        <authorList>
            <consortium name="WormBaseParasite"/>
        </authorList>
    </citation>
    <scope>IDENTIFICATION</scope>
</reference>
<reference evidence="8 9" key="2">
    <citation type="submission" date="2018-11" db="EMBL/GenBank/DDBJ databases">
        <authorList>
            <consortium name="Pathogen Informatics"/>
        </authorList>
    </citation>
    <scope>NUCLEOTIDE SEQUENCE [LARGE SCALE GENOMIC DNA]</scope>
</reference>
<accession>A0A183ITA2</accession>
<evidence type="ECO:0000313" key="10">
    <source>
        <dbReference type="WBParaSite" id="SBAD_0000711401-mRNA-1"/>
    </source>
</evidence>
<keyword evidence="3" id="KW-0862">Zinc</keyword>
<gene>
    <name evidence="8" type="ORF">SBAD_LOCUS6849</name>
</gene>
<evidence type="ECO:0000259" key="7">
    <source>
        <dbReference type="Pfam" id="PF25572"/>
    </source>
</evidence>
<evidence type="ECO:0000256" key="5">
    <source>
        <dbReference type="SAM" id="MobiDB-lite"/>
    </source>
</evidence>
<evidence type="ECO:0000256" key="1">
    <source>
        <dbReference type="ARBA" id="ARBA00022723"/>
    </source>
</evidence>
<name>A0A183ITA2_9BILA</name>
<evidence type="ECO:0000259" key="6">
    <source>
        <dbReference type="Pfam" id="PF21055"/>
    </source>
</evidence>
<evidence type="ECO:0000256" key="4">
    <source>
        <dbReference type="SAM" id="Coils"/>
    </source>
</evidence>
<dbReference type="Proteomes" id="UP000270296">
    <property type="component" value="Unassembled WGS sequence"/>
</dbReference>
<feature type="region of interest" description="Disordered" evidence="5">
    <location>
        <begin position="1314"/>
        <end position="1353"/>
    </location>
</feature>
<keyword evidence="9" id="KW-1185">Reference proteome</keyword>
<organism evidence="10">
    <name type="scientific">Soboliphyme baturini</name>
    <dbReference type="NCBI Taxonomy" id="241478"/>
    <lineage>
        <taxon>Eukaryota</taxon>
        <taxon>Metazoa</taxon>
        <taxon>Ecdysozoa</taxon>
        <taxon>Nematoda</taxon>
        <taxon>Enoplea</taxon>
        <taxon>Dorylaimia</taxon>
        <taxon>Dioctophymatida</taxon>
        <taxon>Dioctophymatoidea</taxon>
        <taxon>Soboliphymatidae</taxon>
        <taxon>Soboliphyme</taxon>
    </lineage>
</organism>
<dbReference type="PANTHER" id="PTHR22619">
    <property type="entry name" value="ZINC FINGER SWIM DOMAIN CONTAINING PROTEIN 4, 5, 6"/>
    <property type="match status" value="1"/>
</dbReference>
<dbReference type="PANTHER" id="PTHR22619:SF1">
    <property type="entry name" value="ZINC FINGER SWIM DOMAIN-CONTAINING PROTEIN 8"/>
    <property type="match status" value="1"/>
</dbReference>
<evidence type="ECO:0000313" key="8">
    <source>
        <dbReference type="EMBL" id="VDP10961.1"/>
    </source>
</evidence>
<dbReference type="InterPro" id="IPR057945">
    <property type="entry name" value="TPR_ZSWIM8"/>
</dbReference>
<dbReference type="OrthoDB" id="10013584at2759"/>
<protein>
    <submittedName>
        <fullName evidence="10">Zinc finger SWIM domain-containing protein 8</fullName>
    </submittedName>
</protein>
<feature type="coiled-coil region" evidence="4">
    <location>
        <begin position="851"/>
        <end position="878"/>
    </location>
</feature>
<dbReference type="GO" id="GO:0031462">
    <property type="term" value="C:Cul2-RING ubiquitin ligase complex"/>
    <property type="evidence" value="ECO:0007669"/>
    <property type="project" value="TreeGrafter"/>
</dbReference>
<dbReference type="Pfam" id="PF25572">
    <property type="entry name" value="TPR_ZSWIM8"/>
    <property type="match status" value="1"/>
</dbReference>
<evidence type="ECO:0000256" key="2">
    <source>
        <dbReference type="ARBA" id="ARBA00022771"/>
    </source>
</evidence>
<proteinExistence type="predicted"/>
<keyword evidence="2" id="KW-0863">Zinc-finger</keyword>
<sequence>MLIPLAAENDDDVDERLSWEDSERFEEDSLGSWLSEPESLCQNWRGWSRPAATSVASDNVDLSGENLNYTGGFSTLKKNAAEGKGTVLSLVESAASVVARFIPFEVVERFYPPVPEQLQLRVAFWSFPASEKDIRLYSCLANGNADEFVKGEDLYRNKAVQNILQIGFHLSATVNCSSFTAQPIESTPLPEPLPTVTNAGPGSASELFNVAGSEVPLRAPVSESLSRLKRDQLQKFAQYLISELPRQILPTAQKLLDELLTDSAPINALRGAPDPTAGAAVSEVTRWCLVEGTLHENIRKILVKFCIPSPTVFSDVNYLSSSAPPAASEWLALLRPLRGREPEGLWNLLSIVREMYRRHDRNAITLLTIITEECLNCNMVMFWWFLTKLSHSFNGSHVFFSINSFLWHLAVMNPLMSAADRQKFSLQLCSFHLRAVKKICKVVGSIPTNTSQQVCAGGNAVRAAAAAAATSSTSYGAGTSALPNIIKRLNLENAPFLLHVFPGFKKAIASCHHEWVDCQVDIAALQTEKLMMYKCEDGVDSSIDFNMFSRLCNVAYGKPDTQVLPLPVLRNVRVPSYGAHHSSWKAATTIGQDKVASSLHCSEVVDKAKSNSDISSSCCSSPPPSVAYDSHLSSGDSSETSTCLSSLREQLNSELPDTDLYELDFDRAAASSIHEDDTISSHDKPEASGDEWTKKSSLYALYNSLLRVKPEDDPMRVSFARCEALYAHGYFEAACRYAVSLVDNIVQHPPDLMVNIPPPIALTVSTCSGNQPMQKVADNVGSARSKRKKFLDVPLLLHPKAIEVNDLACELLTQVLFLLDVLLHAKNEALQHLSFRLGTFILELPRQPASSKFAEVKMNSLEEEMEVVRDKARRFISDFSSSKANGVLPLSLASYLYDCLCMDCSTPNAFHVPQDELLGFEVAVTALSMKTTVSETEHPLLHEGLRRQKGDLALALLLRYKDRPDKIVQIMDRILDRDLHQMYRSRSSNASHLFADVPESEKATSEVESIETAMSVPPCSRNFSDDQPSCSDRHLKLRKAALVDMSPTKLVMEEPAFERIIRENSTPVLVFSDNDDQSHSSEENFCPNGDVNTPSEAHAHFMMELAKRLLIEAGGNHSSSIFTNPQGGLTNQSHAGPHRALHLCAFQIGLYALGLHNKLTSNWLSRTYSSDVSWISAQAIEIGRMAIKILRDTWESHFTPTEVANLADKASLSRDPGMAQAAADLALSALSHAHALNPTEIYRALAQCREQNTTMLEKACLAVEQAAKDGGVYPEILFKVAQQWYRLYCELCVISRDQNPTAVGTSHAIAAGNAAGHLPEGPQRIRDPSSSISSNSGMFMNNTAEPHHRHQLHQQQLIAYQQQKQSLVDAQVMTPAHTLASIQMAAAAGLPNPVSTFPFIQPFYAISGAMPLNFGIPASLTPFSPSLQPIGFPFPIYSSPQQNSTVQIIRPASAAQQSGAMPVYMNAMGPSAVAVTSNASCCFSPFMTSVPPPPLHISHSAPNLAPSTPEELERDQNSAHYLYAAYRVGMLAMETMGRRVNDDRSYIKFSQNPPYGDDVKWLLKIAKKLGLPHVQQFCIAATQSIVSPFILWDIATDVALLFTRGTGSQLQPSAAMFSSGCCGSGIG</sequence>